<dbReference type="GO" id="GO:0052621">
    <property type="term" value="F:diguanylate cyclase activity"/>
    <property type="evidence" value="ECO:0007669"/>
    <property type="project" value="UniProtKB-EC"/>
</dbReference>
<dbReference type="Pfam" id="PF00990">
    <property type="entry name" value="GGDEF"/>
    <property type="match status" value="1"/>
</dbReference>
<feature type="transmembrane region" description="Helical" evidence="4">
    <location>
        <begin position="357"/>
        <end position="378"/>
    </location>
</feature>
<dbReference type="SUPFAM" id="SSF55073">
    <property type="entry name" value="Nucleotide cyclase"/>
    <property type="match status" value="1"/>
</dbReference>
<feature type="transmembrane region" description="Helical" evidence="4">
    <location>
        <begin position="292"/>
        <end position="312"/>
    </location>
</feature>
<feature type="transmembrane region" description="Helical" evidence="4">
    <location>
        <begin position="255"/>
        <end position="280"/>
    </location>
</feature>
<dbReference type="Gene3D" id="2.30.42.10">
    <property type="match status" value="1"/>
</dbReference>
<feature type="transmembrane region" description="Helical" evidence="4">
    <location>
        <begin position="12"/>
        <end position="33"/>
    </location>
</feature>
<evidence type="ECO:0000259" key="6">
    <source>
        <dbReference type="PROSITE" id="PS50887"/>
    </source>
</evidence>
<name>A0A3E1KD20_9GAMM</name>
<comment type="catalytic activity">
    <reaction evidence="3">
        <text>2 GTP = 3',3'-c-di-GMP + 2 diphosphate</text>
        <dbReference type="Rhea" id="RHEA:24898"/>
        <dbReference type="ChEBI" id="CHEBI:33019"/>
        <dbReference type="ChEBI" id="CHEBI:37565"/>
        <dbReference type="ChEBI" id="CHEBI:58805"/>
        <dbReference type="EC" id="2.7.7.65"/>
    </reaction>
</comment>
<feature type="transmembrane region" description="Helical" evidence="4">
    <location>
        <begin position="222"/>
        <end position="243"/>
    </location>
</feature>
<dbReference type="InterPro" id="IPR001478">
    <property type="entry name" value="PDZ"/>
</dbReference>
<feature type="domain" description="PDZ" evidence="5">
    <location>
        <begin position="32"/>
        <end position="90"/>
    </location>
</feature>
<dbReference type="CDD" id="cd01949">
    <property type="entry name" value="GGDEF"/>
    <property type="match status" value="1"/>
</dbReference>
<dbReference type="InterPro" id="IPR029787">
    <property type="entry name" value="Nucleotide_cyclase"/>
</dbReference>
<dbReference type="Proteomes" id="UP000260351">
    <property type="component" value="Unassembled WGS sequence"/>
</dbReference>
<dbReference type="SMART" id="SM00228">
    <property type="entry name" value="PDZ"/>
    <property type="match status" value="1"/>
</dbReference>
<evidence type="ECO:0000313" key="8">
    <source>
        <dbReference type="Proteomes" id="UP000260351"/>
    </source>
</evidence>
<dbReference type="EC" id="2.7.7.65" evidence="2"/>
<keyword evidence="4" id="KW-0472">Membrane</keyword>
<feature type="domain" description="GGDEF" evidence="6">
    <location>
        <begin position="619"/>
        <end position="757"/>
    </location>
</feature>
<dbReference type="PROSITE" id="PS50106">
    <property type="entry name" value="PDZ"/>
    <property type="match status" value="1"/>
</dbReference>
<evidence type="ECO:0000256" key="1">
    <source>
        <dbReference type="ARBA" id="ARBA00001946"/>
    </source>
</evidence>
<dbReference type="SMART" id="SM00267">
    <property type="entry name" value="GGDEF"/>
    <property type="match status" value="1"/>
</dbReference>
<dbReference type="InterPro" id="IPR036034">
    <property type="entry name" value="PDZ_sf"/>
</dbReference>
<evidence type="ECO:0000259" key="5">
    <source>
        <dbReference type="PROSITE" id="PS50106"/>
    </source>
</evidence>
<comment type="caution">
    <text evidence="7">The sequence shown here is derived from an EMBL/GenBank/DDBJ whole genome shotgun (WGS) entry which is preliminary data.</text>
</comment>
<dbReference type="PANTHER" id="PTHR45138:SF9">
    <property type="entry name" value="DIGUANYLATE CYCLASE DGCM-RELATED"/>
    <property type="match status" value="1"/>
</dbReference>
<dbReference type="InterPro" id="IPR050469">
    <property type="entry name" value="Diguanylate_Cyclase"/>
</dbReference>
<evidence type="ECO:0000256" key="3">
    <source>
        <dbReference type="ARBA" id="ARBA00034247"/>
    </source>
</evidence>
<dbReference type="EMBL" id="QUZK01000012">
    <property type="protein sequence ID" value="RFF32225.1"/>
    <property type="molecule type" value="Genomic_DNA"/>
</dbReference>
<dbReference type="NCBIfam" id="TIGR00254">
    <property type="entry name" value="GGDEF"/>
    <property type="match status" value="1"/>
</dbReference>
<dbReference type="PROSITE" id="PS50887">
    <property type="entry name" value="GGDEF"/>
    <property type="match status" value="1"/>
</dbReference>
<dbReference type="SUPFAM" id="SSF55781">
    <property type="entry name" value="GAF domain-like"/>
    <property type="match status" value="1"/>
</dbReference>
<protein>
    <recommendedName>
        <fullName evidence="2">diguanylate cyclase</fullName>
        <ecNumber evidence="2">2.7.7.65</ecNumber>
    </recommendedName>
</protein>
<dbReference type="RefSeq" id="WP_116649407.1">
    <property type="nucleotide sequence ID" value="NZ_QUZK01000012.1"/>
</dbReference>
<feature type="transmembrane region" description="Helical" evidence="4">
    <location>
        <begin position="159"/>
        <end position="177"/>
    </location>
</feature>
<accession>A0A3E1KD20</accession>
<feature type="transmembrane region" description="Helical" evidence="4">
    <location>
        <begin position="324"/>
        <end position="345"/>
    </location>
</feature>
<dbReference type="PANTHER" id="PTHR45138">
    <property type="entry name" value="REGULATORY COMPONENTS OF SENSORY TRANSDUCTION SYSTEM"/>
    <property type="match status" value="1"/>
</dbReference>
<dbReference type="SUPFAM" id="SSF50156">
    <property type="entry name" value="PDZ domain-like"/>
    <property type="match status" value="1"/>
</dbReference>
<organism evidence="7 8">
    <name type="scientific">Wenzhouxiangella sediminis</name>
    <dbReference type="NCBI Taxonomy" id="1792836"/>
    <lineage>
        <taxon>Bacteria</taxon>
        <taxon>Pseudomonadati</taxon>
        <taxon>Pseudomonadota</taxon>
        <taxon>Gammaproteobacteria</taxon>
        <taxon>Chromatiales</taxon>
        <taxon>Wenzhouxiangellaceae</taxon>
        <taxon>Wenzhouxiangella</taxon>
    </lineage>
</organism>
<gene>
    <name evidence="7" type="ORF">DZC52_01795</name>
</gene>
<keyword evidence="8" id="KW-1185">Reference proteome</keyword>
<dbReference type="GO" id="GO:0005886">
    <property type="term" value="C:plasma membrane"/>
    <property type="evidence" value="ECO:0007669"/>
    <property type="project" value="TreeGrafter"/>
</dbReference>
<evidence type="ECO:0000313" key="7">
    <source>
        <dbReference type="EMBL" id="RFF32225.1"/>
    </source>
</evidence>
<dbReference type="OrthoDB" id="5800589at2"/>
<feature type="transmembrane region" description="Helical" evidence="4">
    <location>
        <begin position="189"/>
        <end position="210"/>
    </location>
</feature>
<dbReference type="FunFam" id="3.30.70.270:FF:000001">
    <property type="entry name" value="Diguanylate cyclase domain protein"/>
    <property type="match status" value="1"/>
</dbReference>
<evidence type="ECO:0000256" key="4">
    <source>
        <dbReference type="SAM" id="Phobius"/>
    </source>
</evidence>
<dbReference type="InterPro" id="IPR043128">
    <property type="entry name" value="Rev_trsase/Diguanyl_cyclase"/>
</dbReference>
<dbReference type="Pfam" id="PF13180">
    <property type="entry name" value="PDZ_2"/>
    <property type="match status" value="1"/>
</dbReference>
<dbReference type="InterPro" id="IPR003018">
    <property type="entry name" value="GAF"/>
</dbReference>
<dbReference type="Gene3D" id="3.30.70.270">
    <property type="match status" value="1"/>
</dbReference>
<sequence>MSTAPQAAPRSGGLLGSAAVVVLVALLLAWSVVDEWRFASQRIGVLISQDEQGVLIEDVEPDSPAERAGLQSGDRVISLEGRAFSTLEELDELFDRHQQPGGVLRGEVARDGRTLPIELEPGVPIDLAGLLAKFVLVAAYLGLAALASRYRRQDPRARILTLFVALVAVELALPAGYTLGELAVTGTLLFWLLSTGVQFAMELHLVSLIPKRLPLLQKRPRLVWVYYVIGFGSGFLLASAAVYQWYLAPPDGPPLLMWTETAVLVSWAVSVAGILAWQAWRAESARETNQALMVLAGLLPWAVYIVVSSVWPGWSRIDPALAEHIENVILLIFPATVFLAIFRYGLFDVESLVRRGLVYGAVALLVIILLYTLLTTALPLFEQAFGLRTSQWIVTACALIIGILFRPLRRGIERLVERGLFPKRRALRHRLIQVARALSTQGRLETLVQQLADESRQALDLSWSAVVAVDEAQDGLTTAFSRGIEADRRERLTSLLHERSRAFGHLERLRRPVTVNRLRRQDEQSAEELAAIGAEVLVPLYFQRRMIGTLCLGRKHNGELFRREEIELLDLFSHQVATSLENLRLFQDATYEELTGLLRREVVLRQLDTEAARAVRRGTPLSVCMIDLDHFKSVNDAHGHLFGDRILSRVAGVMRERVRAVDAIGRYGGEEFLLVLPETDDEGARRLAEELRQAVADLAFEKPDGSGTLGVTISIGTTTSASGKDAPERLAARLLQRADEAVYRAKSGGRNRIIALP</sequence>
<dbReference type="InterPro" id="IPR000160">
    <property type="entry name" value="GGDEF_dom"/>
</dbReference>
<keyword evidence="4" id="KW-1133">Transmembrane helix</keyword>
<proteinExistence type="predicted"/>
<comment type="cofactor">
    <cofactor evidence="1">
        <name>Mg(2+)</name>
        <dbReference type="ChEBI" id="CHEBI:18420"/>
    </cofactor>
</comment>
<feature type="transmembrane region" description="Helical" evidence="4">
    <location>
        <begin position="127"/>
        <end position="147"/>
    </location>
</feature>
<dbReference type="Pfam" id="PF01590">
    <property type="entry name" value="GAF"/>
    <property type="match status" value="1"/>
</dbReference>
<dbReference type="SMART" id="SM00065">
    <property type="entry name" value="GAF"/>
    <property type="match status" value="1"/>
</dbReference>
<dbReference type="GO" id="GO:0043709">
    <property type="term" value="P:cell adhesion involved in single-species biofilm formation"/>
    <property type="evidence" value="ECO:0007669"/>
    <property type="project" value="TreeGrafter"/>
</dbReference>
<reference evidence="7 8" key="1">
    <citation type="submission" date="2018-08" db="EMBL/GenBank/DDBJ databases">
        <title>Wenzhouxiangella salilacus sp. nov., a novel bacterium isolated from a saline lake in Xinjiang Province, China.</title>
        <authorList>
            <person name="Han S."/>
        </authorList>
    </citation>
    <scope>NUCLEOTIDE SEQUENCE [LARGE SCALE GENOMIC DNA]</scope>
    <source>
        <strain evidence="7 8">XDB06</strain>
    </source>
</reference>
<evidence type="ECO:0000256" key="2">
    <source>
        <dbReference type="ARBA" id="ARBA00012528"/>
    </source>
</evidence>
<dbReference type="AlphaFoldDB" id="A0A3E1KD20"/>
<dbReference type="InterPro" id="IPR029016">
    <property type="entry name" value="GAF-like_dom_sf"/>
</dbReference>
<dbReference type="Gene3D" id="3.30.450.40">
    <property type="match status" value="1"/>
</dbReference>
<dbReference type="GO" id="GO:1902201">
    <property type="term" value="P:negative regulation of bacterial-type flagellum-dependent cell motility"/>
    <property type="evidence" value="ECO:0007669"/>
    <property type="project" value="TreeGrafter"/>
</dbReference>
<keyword evidence="4" id="KW-0812">Transmembrane</keyword>